<dbReference type="RefSeq" id="WP_168963701.1">
    <property type="nucleotide sequence ID" value="NZ_JABAEW010000053.1"/>
</dbReference>
<dbReference type="AlphaFoldDB" id="A0A848AYD0"/>
<name>A0A848AYD0_9BACT</name>
<dbReference type="EMBL" id="JABAEW010000053">
    <property type="protein sequence ID" value="NMD88654.1"/>
    <property type="molecule type" value="Genomic_DNA"/>
</dbReference>
<organism evidence="2 3">
    <name type="scientific">Victivallis vadensis</name>
    <dbReference type="NCBI Taxonomy" id="172901"/>
    <lineage>
        <taxon>Bacteria</taxon>
        <taxon>Pseudomonadati</taxon>
        <taxon>Lentisphaerota</taxon>
        <taxon>Lentisphaeria</taxon>
        <taxon>Victivallales</taxon>
        <taxon>Victivallaceae</taxon>
        <taxon>Victivallis</taxon>
    </lineage>
</organism>
<accession>A0A848AYD0</accession>
<dbReference type="Proteomes" id="UP000576225">
    <property type="component" value="Unassembled WGS sequence"/>
</dbReference>
<proteinExistence type="predicted"/>
<dbReference type="GO" id="GO:0003677">
    <property type="term" value="F:DNA binding"/>
    <property type="evidence" value="ECO:0007669"/>
    <property type="project" value="InterPro"/>
</dbReference>
<keyword evidence="1" id="KW-0472">Membrane</keyword>
<feature type="transmembrane region" description="Helical" evidence="1">
    <location>
        <begin position="108"/>
        <end position="125"/>
    </location>
</feature>
<dbReference type="SUPFAM" id="SSF46894">
    <property type="entry name" value="C-terminal effector domain of the bipartite response regulators"/>
    <property type="match status" value="1"/>
</dbReference>
<feature type="transmembrane region" description="Helical" evidence="1">
    <location>
        <begin position="76"/>
        <end position="96"/>
    </location>
</feature>
<sequence>MKFLKDSFTTKFPSSDKSRVSAYPVAVITILFLGCFLYVLNPVWTIVTVIILLQIATGIMLSFNHERFGISNRKKAWGVVGAFALTYLISLCFLIRHEVTGEAISLKLGIGTAVLITIFLAYLYYSMLKHNNPDQQKLQEMDQHIAETKQQNEQILEQTAAIPYLIDQETKEFYRDQQRLTAARIAFKFSEREIKIIDYHDKGYTQEMIADKFGNSVRTIQRDAARINKIYTDRGLPKRLLWNSRKKLDQV</sequence>
<dbReference type="PROSITE" id="PS51257">
    <property type="entry name" value="PROKAR_LIPOPROTEIN"/>
    <property type="match status" value="1"/>
</dbReference>
<protein>
    <submittedName>
        <fullName evidence="2">Uncharacterized protein</fullName>
    </submittedName>
</protein>
<evidence type="ECO:0000313" key="2">
    <source>
        <dbReference type="EMBL" id="NMD88654.1"/>
    </source>
</evidence>
<dbReference type="InterPro" id="IPR016032">
    <property type="entry name" value="Sig_transdc_resp-reg_C-effctor"/>
</dbReference>
<gene>
    <name evidence="2" type="ORF">HF882_18860</name>
</gene>
<keyword evidence="1" id="KW-0812">Transmembrane</keyword>
<keyword evidence="1" id="KW-1133">Transmembrane helix</keyword>
<evidence type="ECO:0000313" key="3">
    <source>
        <dbReference type="Proteomes" id="UP000576225"/>
    </source>
</evidence>
<feature type="transmembrane region" description="Helical" evidence="1">
    <location>
        <begin position="20"/>
        <end position="40"/>
    </location>
</feature>
<feature type="transmembrane region" description="Helical" evidence="1">
    <location>
        <begin position="46"/>
        <end position="64"/>
    </location>
</feature>
<reference evidence="2 3" key="1">
    <citation type="submission" date="2020-04" db="EMBL/GenBank/DDBJ databases">
        <authorList>
            <person name="Hitch T.C.A."/>
            <person name="Wylensek D."/>
            <person name="Clavel T."/>
        </authorList>
    </citation>
    <scope>NUCLEOTIDE SEQUENCE [LARGE SCALE GENOMIC DNA]</scope>
    <source>
        <strain evidence="2 3">COR2-253-APC-1A</strain>
    </source>
</reference>
<dbReference type="GO" id="GO:0006355">
    <property type="term" value="P:regulation of DNA-templated transcription"/>
    <property type="evidence" value="ECO:0007669"/>
    <property type="project" value="InterPro"/>
</dbReference>
<comment type="caution">
    <text evidence="2">The sequence shown here is derived from an EMBL/GenBank/DDBJ whole genome shotgun (WGS) entry which is preliminary data.</text>
</comment>
<evidence type="ECO:0000256" key="1">
    <source>
        <dbReference type="SAM" id="Phobius"/>
    </source>
</evidence>